<feature type="domain" description="Methyltransferase" evidence="2">
    <location>
        <begin position="48"/>
        <end position="138"/>
    </location>
</feature>
<dbReference type="GO" id="GO:0032259">
    <property type="term" value="P:methylation"/>
    <property type="evidence" value="ECO:0007669"/>
    <property type="project" value="UniProtKB-KW"/>
</dbReference>
<dbReference type="RefSeq" id="WP_131155785.1">
    <property type="nucleotide sequence ID" value="NZ_CP036402.1"/>
</dbReference>
<evidence type="ECO:0000313" key="3">
    <source>
        <dbReference type="EMBL" id="QBI20792.1"/>
    </source>
</evidence>
<protein>
    <submittedName>
        <fullName evidence="3">Class I SAM-dependent methyltransferase</fullName>
    </submittedName>
</protein>
<reference evidence="3 4" key="1">
    <citation type="submission" date="2019-01" db="EMBL/GenBank/DDBJ databases">
        <title>Egibacter rhizosphaerae EGI 80759T.</title>
        <authorList>
            <person name="Chen D.-D."/>
            <person name="Tian Y."/>
            <person name="Jiao J.-Y."/>
            <person name="Zhang X.-T."/>
            <person name="Zhang Y.-G."/>
            <person name="Zhang Y."/>
            <person name="Xiao M."/>
            <person name="Shu W.-S."/>
            <person name="Li W.-J."/>
        </authorList>
    </citation>
    <scope>NUCLEOTIDE SEQUENCE [LARGE SCALE GENOMIC DNA]</scope>
    <source>
        <strain evidence="3 4">EGI 80759</strain>
    </source>
</reference>
<sequence>MSADYGYAFGDDEAARRRLELVDAVFSPTSRTFLAQLGERYGAPQLAVDLGCGIGRTTRMLHEATGAERTVGLDASGDAIHEASRHTTGSLEFLTHDLSEDPLPIAHVDVLYGRLVLTHLAEPAARLQAWSEHLAAGGVLAVEEIAATDADHPALADHLGVVADLLAASGRDLHAGARLPSEVPPLRVAVDTTAEVRADAPTAARMFRMNLPGLARSAGTLDDGGALLARVQALDAPLGAVVERDEAGTVTWTLRHLALERA</sequence>
<organism evidence="3 4">
    <name type="scientific">Egibacter rhizosphaerae</name>
    <dbReference type="NCBI Taxonomy" id="1670831"/>
    <lineage>
        <taxon>Bacteria</taxon>
        <taxon>Bacillati</taxon>
        <taxon>Actinomycetota</taxon>
        <taxon>Nitriliruptoria</taxon>
        <taxon>Egibacterales</taxon>
        <taxon>Egibacteraceae</taxon>
        <taxon>Egibacter</taxon>
    </lineage>
</organism>
<dbReference type="CDD" id="cd02440">
    <property type="entry name" value="AdoMet_MTases"/>
    <property type="match status" value="1"/>
</dbReference>
<dbReference type="Gene3D" id="3.40.50.150">
    <property type="entry name" value="Vaccinia Virus protein VP39"/>
    <property type="match status" value="1"/>
</dbReference>
<dbReference type="Proteomes" id="UP000291469">
    <property type="component" value="Chromosome"/>
</dbReference>
<dbReference type="InterPro" id="IPR041698">
    <property type="entry name" value="Methyltransf_25"/>
</dbReference>
<dbReference type="InterPro" id="IPR029063">
    <property type="entry name" value="SAM-dependent_MTases_sf"/>
</dbReference>
<gene>
    <name evidence="3" type="ORF">ER308_15275</name>
</gene>
<keyword evidence="1 3" id="KW-0808">Transferase</keyword>
<evidence type="ECO:0000313" key="4">
    <source>
        <dbReference type="Proteomes" id="UP000291469"/>
    </source>
</evidence>
<dbReference type="Pfam" id="PF13649">
    <property type="entry name" value="Methyltransf_25"/>
    <property type="match status" value="1"/>
</dbReference>
<dbReference type="GO" id="GO:0008168">
    <property type="term" value="F:methyltransferase activity"/>
    <property type="evidence" value="ECO:0007669"/>
    <property type="project" value="UniProtKB-KW"/>
</dbReference>
<dbReference type="KEGG" id="erz:ER308_15275"/>
<dbReference type="PANTHER" id="PTHR43861">
    <property type="entry name" value="TRANS-ACONITATE 2-METHYLTRANSFERASE-RELATED"/>
    <property type="match status" value="1"/>
</dbReference>
<dbReference type="AlphaFoldDB" id="A0A411YI94"/>
<accession>A0A411YI94</accession>
<keyword evidence="4" id="KW-1185">Reference proteome</keyword>
<evidence type="ECO:0000259" key="2">
    <source>
        <dbReference type="Pfam" id="PF13649"/>
    </source>
</evidence>
<evidence type="ECO:0000256" key="1">
    <source>
        <dbReference type="ARBA" id="ARBA00022679"/>
    </source>
</evidence>
<proteinExistence type="predicted"/>
<dbReference type="EMBL" id="CP036402">
    <property type="protein sequence ID" value="QBI20792.1"/>
    <property type="molecule type" value="Genomic_DNA"/>
</dbReference>
<dbReference type="SUPFAM" id="SSF53335">
    <property type="entry name" value="S-adenosyl-L-methionine-dependent methyltransferases"/>
    <property type="match status" value="1"/>
</dbReference>
<dbReference type="OrthoDB" id="9795405at2"/>
<name>A0A411YI94_9ACTN</name>
<keyword evidence="3" id="KW-0489">Methyltransferase</keyword>